<organism evidence="2 3">
    <name type="scientific">Massarina eburnea CBS 473.64</name>
    <dbReference type="NCBI Taxonomy" id="1395130"/>
    <lineage>
        <taxon>Eukaryota</taxon>
        <taxon>Fungi</taxon>
        <taxon>Dikarya</taxon>
        <taxon>Ascomycota</taxon>
        <taxon>Pezizomycotina</taxon>
        <taxon>Dothideomycetes</taxon>
        <taxon>Pleosporomycetidae</taxon>
        <taxon>Pleosporales</taxon>
        <taxon>Massarineae</taxon>
        <taxon>Massarinaceae</taxon>
        <taxon>Massarina</taxon>
    </lineage>
</organism>
<evidence type="ECO:0000256" key="1">
    <source>
        <dbReference type="SAM" id="MobiDB-lite"/>
    </source>
</evidence>
<keyword evidence="3" id="KW-1185">Reference proteome</keyword>
<dbReference type="AlphaFoldDB" id="A0A6A6SEV2"/>
<reference evidence="2" key="1">
    <citation type="journal article" date="2020" name="Stud. Mycol.">
        <title>101 Dothideomycetes genomes: a test case for predicting lifestyles and emergence of pathogens.</title>
        <authorList>
            <person name="Haridas S."/>
            <person name="Albert R."/>
            <person name="Binder M."/>
            <person name="Bloem J."/>
            <person name="Labutti K."/>
            <person name="Salamov A."/>
            <person name="Andreopoulos B."/>
            <person name="Baker S."/>
            <person name="Barry K."/>
            <person name="Bills G."/>
            <person name="Bluhm B."/>
            <person name="Cannon C."/>
            <person name="Castanera R."/>
            <person name="Culley D."/>
            <person name="Daum C."/>
            <person name="Ezra D."/>
            <person name="Gonzalez J."/>
            <person name="Henrissat B."/>
            <person name="Kuo A."/>
            <person name="Liang C."/>
            <person name="Lipzen A."/>
            <person name="Lutzoni F."/>
            <person name="Magnuson J."/>
            <person name="Mondo S."/>
            <person name="Nolan M."/>
            <person name="Ohm R."/>
            <person name="Pangilinan J."/>
            <person name="Park H.-J."/>
            <person name="Ramirez L."/>
            <person name="Alfaro M."/>
            <person name="Sun H."/>
            <person name="Tritt A."/>
            <person name="Yoshinaga Y."/>
            <person name="Zwiers L.-H."/>
            <person name="Turgeon B."/>
            <person name="Goodwin S."/>
            <person name="Spatafora J."/>
            <person name="Crous P."/>
            <person name="Grigoriev I."/>
        </authorList>
    </citation>
    <scope>NUCLEOTIDE SEQUENCE</scope>
    <source>
        <strain evidence="2">CBS 473.64</strain>
    </source>
</reference>
<dbReference type="EMBL" id="MU006776">
    <property type="protein sequence ID" value="KAF2646356.1"/>
    <property type="molecule type" value="Genomic_DNA"/>
</dbReference>
<feature type="compositionally biased region" description="Basic and acidic residues" evidence="1">
    <location>
        <begin position="422"/>
        <end position="435"/>
    </location>
</feature>
<protein>
    <recommendedName>
        <fullName evidence="4">DNA (cytosine-5)-methyltransferase 1 replication foci domain-containing protein</fullName>
    </recommendedName>
</protein>
<feature type="region of interest" description="Disordered" evidence="1">
    <location>
        <begin position="183"/>
        <end position="223"/>
    </location>
</feature>
<evidence type="ECO:0008006" key="4">
    <source>
        <dbReference type="Google" id="ProtNLM"/>
    </source>
</evidence>
<name>A0A6A6SEV2_9PLEO</name>
<gene>
    <name evidence="2" type="ORF">P280DRAFT_440325</name>
</gene>
<feature type="region of interest" description="Disordered" evidence="1">
    <location>
        <begin position="328"/>
        <end position="470"/>
    </location>
</feature>
<dbReference type="Proteomes" id="UP000799753">
    <property type="component" value="Unassembled WGS sequence"/>
</dbReference>
<sequence length="607" mass="68233">MLTPELDILKPIDSSVSNSDDYEIYTLSNAHVVYEKNGKPANLLSAYANTPLRVEGRLEPPNRGQLKYLVKKPYKPTDVVIRNVTRFSYGQMTDGELVIWALGEAGWFEIQPRRDYKAIYQDMVEAVELLYFVADIYNEPRKRGGGPSAQLIFQEYAEDERFPCAELEGAAFEAAKAQIEGRYEPAKATPTAKSSPTPANQKKSASRAKTKAQKPSEAPPKKDDNWWEAAAIYEFMQSAVNKRALKVGHGHITLERVAKLMVKRYEIEEVDVAKNVVLVHAQNLCYKMEHPRSKSASFFTEEPLYDELQAEHDLPAAEIRKAEAVELRPRRDHALHREMTDSSEDDSDDGVLVTPQRRPNGRNKRGRLSVLRPPNSRFSGKGKGLKQGTGKRLNIEESSEEDLISNTEAADDNTSDSDSEFQTDRPGRGKRKYVDVEDDDEEKGRRKRTVSKSVTPESPSSSSEDDEDDAAEAPLPLRYRAHNPKTNEPLPKSNIVPPIVSSPLPTYEANGPRDSWTCTIDGCSHRIYGASKKIGRQLITEHLEDHEKGRDAVVGILLREEERLRLPVNNLLKKIRDMSEAQTPLFPSPTIEATSPALQPQPIRRVV</sequence>
<evidence type="ECO:0000313" key="3">
    <source>
        <dbReference type="Proteomes" id="UP000799753"/>
    </source>
</evidence>
<feature type="compositionally biased region" description="Polar residues" evidence="1">
    <location>
        <begin position="191"/>
        <end position="203"/>
    </location>
</feature>
<evidence type="ECO:0000313" key="2">
    <source>
        <dbReference type="EMBL" id="KAF2646356.1"/>
    </source>
</evidence>
<proteinExistence type="predicted"/>
<accession>A0A6A6SEV2</accession>
<feature type="compositionally biased region" description="Acidic residues" evidence="1">
    <location>
        <begin position="397"/>
        <end position="421"/>
    </location>
</feature>
<feature type="region of interest" description="Disordered" evidence="1">
    <location>
        <begin position="586"/>
        <end position="607"/>
    </location>
</feature>
<dbReference type="OrthoDB" id="5382953at2759"/>